<dbReference type="PROSITE" id="PS00636">
    <property type="entry name" value="DNAJ_1"/>
    <property type="match status" value="1"/>
</dbReference>
<evidence type="ECO:0000259" key="10">
    <source>
        <dbReference type="PROSITE" id="PS50076"/>
    </source>
</evidence>
<feature type="compositionally biased region" description="Low complexity" evidence="8">
    <location>
        <begin position="285"/>
        <end position="299"/>
    </location>
</feature>
<dbReference type="Pfam" id="PF23082">
    <property type="entry name" value="Myb_DNA-binding_2"/>
    <property type="match status" value="1"/>
</dbReference>
<evidence type="ECO:0000313" key="13">
    <source>
        <dbReference type="EMBL" id="GBG28717.1"/>
    </source>
</evidence>
<evidence type="ECO:0000256" key="2">
    <source>
        <dbReference type="ARBA" id="ARBA00014469"/>
    </source>
</evidence>
<dbReference type="InterPro" id="IPR018253">
    <property type="entry name" value="DnaJ_domain_CS"/>
</dbReference>
<dbReference type="SUPFAM" id="SSF46689">
    <property type="entry name" value="Homeodomain-like"/>
    <property type="match status" value="2"/>
</dbReference>
<dbReference type="Pfam" id="PF00226">
    <property type="entry name" value="DnaJ"/>
    <property type="match status" value="1"/>
</dbReference>
<dbReference type="Gene3D" id="1.10.10.60">
    <property type="entry name" value="Homeodomain-like"/>
    <property type="match status" value="2"/>
</dbReference>
<dbReference type="SMART" id="SM00271">
    <property type="entry name" value="DnaJ"/>
    <property type="match status" value="1"/>
</dbReference>
<dbReference type="PROSITE" id="PS50090">
    <property type="entry name" value="MYB_LIKE"/>
    <property type="match status" value="1"/>
</dbReference>
<dbReference type="AlphaFoldDB" id="A0A2R5GCL0"/>
<gene>
    <name evidence="13" type="ORF">FCC1311_049382</name>
</gene>
<feature type="chain" id="PRO_5015341721" description="DnaJ homolog subfamily C member 2" evidence="9">
    <location>
        <begin position="21"/>
        <end position="465"/>
    </location>
</feature>
<feature type="signal peptide" evidence="9">
    <location>
        <begin position="1"/>
        <end position="20"/>
    </location>
</feature>
<evidence type="ECO:0000256" key="1">
    <source>
        <dbReference type="ARBA" id="ARBA00004514"/>
    </source>
</evidence>
<dbReference type="EMBL" id="BEYU01000047">
    <property type="protein sequence ID" value="GBG28717.1"/>
    <property type="molecule type" value="Genomic_DNA"/>
</dbReference>
<accession>A0A2R5GCL0</accession>
<dbReference type="PANTHER" id="PTHR44653">
    <property type="entry name" value="DNAJ HOMOLOG SUBFAMILY C MEMBER 1"/>
    <property type="match status" value="1"/>
</dbReference>
<evidence type="ECO:0000256" key="7">
    <source>
        <dbReference type="ARBA" id="ARBA00037847"/>
    </source>
</evidence>
<evidence type="ECO:0000256" key="3">
    <source>
        <dbReference type="ARBA" id="ARBA00022692"/>
    </source>
</evidence>
<dbReference type="CDD" id="cd00167">
    <property type="entry name" value="SANT"/>
    <property type="match status" value="2"/>
</dbReference>
<proteinExistence type="predicted"/>
<evidence type="ECO:0000256" key="4">
    <source>
        <dbReference type="ARBA" id="ARBA00022729"/>
    </source>
</evidence>
<comment type="caution">
    <text evidence="13">The sequence shown here is derived from an EMBL/GenBank/DDBJ whole genome shotgun (WGS) entry which is preliminary data.</text>
</comment>
<keyword evidence="6" id="KW-0472">Membrane</keyword>
<evidence type="ECO:0000259" key="12">
    <source>
        <dbReference type="PROSITE" id="PS51294"/>
    </source>
</evidence>
<dbReference type="SMART" id="SM00717">
    <property type="entry name" value="SANT"/>
    <property type="match status" value="2"/>
</dbReference>
<evidence type="ECO:0000256" key="5">
    <source>
        <dbReference type="ARBA" id="ARBA00022989"/>
    </source>
</evidence>
<keyword evidence="4 9" id="KW-0732">Signal</keyword>
<dbReference type="PROSITE" id="PS51294">
    <property type="entry name" value="HTH_MYB"/>
    <property type="match status" value="1"/>
</dbReference>
<dbReference type="InterPro" id="IPR052606">
    <property type="entry name" value="DnaJ_domain_protein"/>
</dbReference>
<dbReference type="CDD" id="cd06257">
    <property type="entry name" value="DnaJ"/>
    <property type="match status" value="1"/>
</dbReference>
<feature type="domain" description="HTH myb-type" evidence="12">
    <location>
        <begin position="426"/>
        <end position="454"/>
    </location>
</feature>
<feature type="domain" description="J" evidence="10">
    <location>
        <begin position="30"/>
        <end position="92"/>
    </location>
</feature>
<dbReference type="InParanoid" id="A0A2R5GCL0"/>
<feature type="region of interest" description="Disordered" evidence="8">
    <location>
        <begin position="156"/>
        <end position="175"/>
    </location>
</feature>
<evidence type="ECO:0000256" key="9">
    <source>
        <dbReference type="SAM" id="SignalP"/>
    </source>
</evidence>
<comment type="subcellular location">
    <subcellularLocation>
        <location evidence="1">Cytoplasm</location>
        <location evidence="1">Cytosol</location>
    </subcellularLocation>
    <subcellularLocation>
        <location evidence="7">Endomembrane system</location>
        <topology evidence="7">Single-pass membrane protein</topology>
    </subcellularLocation>
</comment>
<dbReference type="SUPFAM" id="SSF46565">
    <property type="entry name" value="Chaperone J-domain"/>
    <property type="match status" value="1"/>
</dbReference>
<dbReference type="InterPro" id="IPR036869">
    <property type="entry name" value="J_dom_sf"/>
</dbReference>
<feature type="region of interest" description="Disordered" evidence="8">
    <location>
        <begin position="279"/>
        <end position="304"/>
    </location>
</feature>
<sequence>MPWQAVRALLVLVLFNVVAAQKDLYCGDNSCYAILGLDASASQQDIKRAYRKLSLVHHPDREGGDEALFVQIAAANEVLGDESRRADYDYFLAHPEEHLYNSFRYYRAQTDLRAVATGLVLLLSGLHYVWLWERYQRTAARLPLVDAQVQQLMTATNQDTTTSKRKRKPTLTGPSEAHLRRQALQLLDEQGIFPKPRFMDLFRKRFSNTLVDLAASAQLEDFSKDDLRYLSMSPLCAVKTLESFQERLQARQDGNLSDGELDNLIVTVRKQARKAYQARERELEGLSSSTLPSSASGANVGSGGGSIPWTEDELAILAKAIAKYPGGTRNRWVTVSNMVNSTSRTKTPRSEHECATQAAKIKRAHMKTAAGLARGDQSNVSVVGHATTESAQSVGSNAADAWTQSEQANLESGLTRFAKVPDNKEKWQSIAAGVPGRTAKECAQRFQALRAKLLERQSEARQDAH</sequence>
<dbReference type="InterPro" id="IPR001005">
    <property type="entry name" value="SANT/Myb"/>
</dbReference>
<dbReference type="Gene3D" id="1.10.287.110">
    <property type="entry name" value="DnaJ domain"/>
    <property type="match status" value="1"/>
</dbReference>
<dbReference type="PROSITE" id="PS50076">
    <property type="entry name" value="DNAJ_2"/>
    <property type="match status" value="1"/>
</dbReference>
<dbReference type="GO" id="GO:0005829">
    <property type="term" value="C:cytosol"/>
    <property type="evidence" value="ECO:0007669"/>
    <property type="project" value="UniProtKB-SubCell"/>
</dbReference>
<dbReference type="PRINTS" id="PR00625">
    <property type="entry name" value="JDOMAIN"/>
</dbReference>
<evidence type="ECO:0000313" key="14">
    <source>
        <dbReference type="Proteomes" id="UP000241890"/>
    </source>
</evidence>
<feature type="domain" description="Myb-like" evidence="11">
    <location>
        <begin position="402"/>
        <end position="450"/>
    </location>
</feature>
<organism evidence="13 14">
    <name type="scientific">Hondaea fermentalgiana</name>
    <dbReference type="NCBI Taxonomy" id="2315210"/>
    <lineage>
        <taxon>Eukaryota</taxon>
        <taxon>Sar</taxon>
        <taxon>Stramenopiles</taxon>
        <taxon>Bigyra</taxon>
        <taxon>Labyrinthulomycetes</taxon>
        <taxon>Thraustochytrida</taxon>
        <taxon>Thraustochytriidae</taxon>
        <taxon>Hondaea</taxon>
    </lineage>
</organism>
<dbReference type="Proteomes" id="UP000241890">
    <property type="component" value="Unassembled WGS sequence"/>
</dbReference>
<evidence type="ECO:0000259" key="11">
    <source>
        <dbReference type="PROSITE" id="PS50090"/>
    </source>
</evidence>
<dbReference type="OrthoDB" id="10250354at2759"/>
<dbReference type="InterPro" id="IPR017930">
    <property type="entry name" value="Myb_dom"/>
</dbReference>
<dbReference type="InterPro" id="IPR009057">
    <property type="entry name" value="Homeodomain-like_sf"/>
</dbReference>
<reference evidence="13 14" key="1">
    <citation type="submission" date="2017-12" db="EMBL/GenBank/DDBJ databases">
        <title>Sequencing, de novo assembly and annotation of complete genome of a new Thraustochytrid species, strain FCC1311.</title>
        <authorList>
            <person name="Sedici K."/>
            <person name="Godart F."/>
            <person name="Aiese Cigliano R."/>
            <person name="Sanseverino W."/>
            <person name="Barakat M."/>
            <person name="Ortet P."/>
            <person name="Marechal E."/>
            <person name="Cagnac O."/>
            <person name="Amato A."/>
        </authorList>
    </citation>
    <scope>NUCLEOTIDE SEQUENCE [LARGE SCALE GENOMIC DNA]</scope>
</reference>
<name>A0A2R5GCL0_9STRA</name>
<keyword evidence="5" id="KW-1133">Transmembrane helix</keyword>
<evidence type="ECO:0000256" key="8">
    <source>
        <dbReference type="SAM" id="MobiDB-lite"/>
    </source>
</evidence>
<dbReference type="Pfam" id="PF00249">
    <property type="entry name" value="Myb_DNA-binding"/>
    <property type="match status" value="1"/>
</dbReference>
<dbReference type="PANTHER" id="PTHR44653:SF2">
    <property type="entry name" value="DNAJ HOMOLOG SUBFAMILY C MEMBER 1"/>
    <property type="match status" value="1"/>
</dbReference>
<protein>
    <recommendedName>
        <fullName evidence="2">DnaJ homolog subfamily C member 2</fullName>
    </recommendedName>
</protein>
<evidence type="ECO:0000256" key="6">
    <source>
        <dbReference type="ARBA" id="ARBA00023136"/>
    </source>
</evidence>
<dbReference type="InterPro" id="IPR001623">
    <property type="entry name" value="DnaJ_domain"/>
</dbReference>
<dbReference type="GO" id="GO:0012505">
    <property type="term" value="C:endomembrane system"/>
    <property type="evidence" value="ECO:0007669"/>
    <property type="project" value="UniProtKB-SubCell"/>
</dbReference>
<keyword evidence="14" id="KW-1185">Reference proteome</keyword>
<keyword evidence="3" id="KW-0812">Transmembrane</keyword>